<keyword evidence="1" id="KW-0472">Membrane</keyword>
<evidence type="ECO:0000313" key="2">
    <source>
        <dbReference type="EMBL" id="RPA90251.1"/>
    </source>
</evidence>
<evidence type="ECO:0000313" key="3">
    <source>
        <dbReference type="Proteomes" id="UP000276215"/>
    </source>
</evidence>
<accession>A0A3N4J122</accession>
<keyword evidence="3" id="KW-1185">Reference proteome</keyword>
<keyword evidence="1" id="KW-1133">Transmembrane helix</keyword>
<dbReference type="Proteomes" id="UP000276215">
    <property type="component" value="Unassembled WGS sequence"/>
</dbReference>
<evidence type="ECO:0008006" key="4">
    <source>
        <dbReference type="Google" id="ProtNLM"/>
    </source>
</evidence>
<gene>
    <name evidence="2" type="ORF">L873DRAFT_472957</name>
</gene>
<sequence>MEWGGWLYDNYDIFPGGGGFFLWFAIWGGMGLWRLTYPGGWMDGWRLAIDWIHFHFHLHIVVFQMVVARSGL</sequence>
<name>A0A3N4J122_9PEZI</name>
<feature type="transmembrane region" description="Helical" evidence="1">
    <location>
        <begin position="13"/>
        <end position="35"/>
    </location>
</feature>
<proteinExistence type="predicted"/>
<dbReference type="EMBL" id="ML120533">
    <property type="protein sequence ID" value="RPA90251.1"/>
    <property type="molecule type" value="Genomic_DNA"/>
</dbReference>
<organism evidence="2 3">
    <name type="scientific">Choiromyces venosus 120613-1</name>
    <dbReference type="NCBI Taxonomy" id="1336337"/>
    <lineage>
        <taxon>Eukaryota</taxon>
        <taxon>Fungi</taxon>
        <taxon>Dikarya</taxon>
        <taxon>Ascomycota</taxon>
        <taxon>Pezizomycotina</taxon>
        <taxon>Pezizomycetes</taxon>
        <taxon>Pezizales</taxon>
        <taxon>Tuberaceae</taxon>
        <taxon>Choiromyces</taxon>
    </lineage>
</organism>
<protein>
    <recommendedName>
        <fullName evidence="4">Cytochrome oxidase subunit I profile domain-containing protein</fullName>
    </recommendedName>
</protein>
<reference evidence="2 3" key="1">
    <citation type="journal article" date="2018" name="Nat. Ecol. Evol.">
        <title>Pezizomycetes genomes reveal the molecular basis of ectomycorrhizal truffle lifestyle.</title>
        <authorList>
            <person name="Murat C."/>
            <person name="Payen T."/>
            <person name="Noel B."/>
            <person name="Kuo A."/>
            <person name="Morin E."/>
            <person name="Chen J."/>
            <person name="Kohler A."/>
            <person name="Krizsan K."/>
            <person name="Balestrini R."/>
            <person name="Da Silva C."/>
            <person name="Montanini B."/>
            <person name="Hainaut M."/>
            <person name="Levati E."/>
            <person name="Barry K.W."/>
            <person name="Belfiori B."/>
            <person name="Cichocki N."/>
            <person name="Clum A."/>
            <person name="Dockter R.B."/>
            <person name="Fauchery L."/>
            <person name="Guy J."/>
            <person name="Iotti M."/>
            <person name="Le Tacon F."/>
            <person name="Lindquist E.A."/>
            <person name="Lipzen A."/>
            <person name="Malagnac F."/>
            <person name="Mello A."/>
            <person name="Molinier V."/>
            <person name="Miyauchi S."/>
            <person name="Poulain J."/>
            <person name="Riccioni C."/>
            <person name="Rubini A."/>
            <person name="Sitrit Y."/>
            <person name="Splivallo R."/>
            <person name="Traeger S."/>
            <person name="Wang M."/>
            <person name="Zifcakova L."/>
            <person name="Wipf D."/>
            <person name="Zambonelli A."/>
            <person name="Paolocci F."/>
            <person name="Nowrousian M."/>
            <person name="Ottonello S."/>
            <person name="Baldrian P."/>
            <person name="Spatafora J.W."/>
            <person name="Henrissat B."/>
            <person name="Nagy L.G."/>
            <person name="Aury J.M."/>
            <person name="Wincker P."/>
            <person name="Grigoriev I.V."/>
            <person name="Bonfante P."/>
            <person name="Martin F.M."/>
        </authorList>
    </citation>
    <scope>NUCLEOTIDE SEQUENCE [LARGE SCALE GENOMIC DNA]</scope>
    <source>
        <strain evidence="2 3">120613-1</strain>
    </source>
</reference>
<dbReference type="AlphaFoldDB" id="A0A3N4J122"/>
<evidence type="ECO:0000256" key="1">
    <source>
        <dbReference type="SAM" id="Phobius"/>
    </source>
</evidence>
<keyword evidence="1" id="KW-0812">Transmembrane</keyword>